<evidence type="ECO:0000313" key="3">
    <source>
        <dbReference type="Proteomes" id="UP000256601"/>
    </source>
</evidence>
<dbReference type="Pfam" id="PF08555">
    <property type="entry name" value="FAM32A"/>
    <property type="match status" value="1"/>
</dbReference>
<dbReference type="AlphaFoldDB" id="A0A371BYK3"/>
<proteinExistence type="predicted"/>
<evidence type="ECO:0000313" key="2">
    <source>
        <dbReference type="EMBL" id="RDW23175.1"/>
    </source>
</evidence>
<dbReference type="Proteomes" id="UP000256601">
    <property type="component" value="Unassembled WGS sequence"/>
</dbReference>
<dbReference type="VEuPathDB" id="FungiDB:YALI0_F10527g"/>
<dbReference type="VEuPathDB" id="FungiDB:YALI1_F14201g"/>
<sequence length="164" mass="17965">MGLYDTKPGGRLKLKGDKGKVTKSKKKKISKTSSPAPAPSSSPPTMSLPSAKDIAKSPHDTEHAKESISETPPSVETKGAIPIPGSSSKRMDKAKIAASTSPVETTRTPKEPYLTDAQKKFEEAKKERLMEKMTKQKPFKERVQDYNDHLSKLTDQNEMPKISG</sequence>
<name>A0A371BYK3_YARLL</name>
<evidence type="ECO:0008006" key="4">
    <source>
        <dbReference type="Google" id="ProtNLM"/>
    </source>
</evidence>
<feature type="region of interest" description="Disordered" evidence="1">
    <location>
        <begin position="1"/>
        <end position="117"/>
    </location>
</feature>
<feature type="region of interest" description="Disordered" evidence="1">
    <location>
        <begin position="132"/>
        <end position="164"/>
    </location>
</feature>
<dbReference type="PANTHER" id="PTHR13282:SF6">
    <property type="entry name" value="PROTEIN FAM32A"/>
    <property type="match status" value="1"/>
</dbReference>
<reference evidence="2 3" key="1">
    <citation type="submission" date="2018-07" db="EMBL/GenBank/DDBJ databases">
        <title>Draft Genome Assemblies for Five Robust Yarrowia lipolytica Strains Exhibiting High Lipid Production and Pentose Sugar Utilization and Sugar Alcohol Secretion from Undetoxified Lignocellulosic Biomass Hydrolysates.</title>
        <authorList>
            <consortium name="DOE Joint Genome Institute"/>
            <person name="Walker C."/>
            <person name="Ryu S."/>
            <person name="Na H."/>
            <person name="Zane M."/>
            <person name="LaButti K."/>
            <person name="Lipzen A."/>
            <person name="Haridas S."/>
            <person name="Barry K."/>
            <person name="Grigoriev I.V."/>
            <person name="Quarterman J."/>
            <person name="Slininger P."/>
            <person name="Dien B."/>
            <person name="Trinh C.T."/>
        </authorList>
    </citation>
    <scope>NUCLEOTIDE SEQUENCE [LARGE SCALE GENOMIC DNA]</scope>
    <source>
        <strain evidence="2 3">YB392</strain>
    </source>
</reference>
<dbReference type="GO" id="GO:0005730">
    <property type="term" value="C:nucleolus"/>
    <property type="evidence" value="ECO:0007669"/>
    <property type="project" value="TreeGrafter"/>
</dbReference>
<feature type="compositionally biased region" description="Basic and acidic residues" evidence="1">
    <location>
        <begin position="53"/>
        <end position="68"/>
    </location>
</feature>
<organism evidence="2 3">
    <name type="scientific">Yarrowia lipolytica</name>
    <name type="common">Candida lipolytica</name>
    <dbReference type="NCBI Taxonomy" id="4952"/>
    <lineage>
        <taxon>Eukaryota</taxon>
        <taxon>Fungi</taxon>
        <taxon>Dikarya</taxon>
        <taxon>Ascomycota</taxon>
        <taxon>Saccharomycotina</taxon>
        <taxon>Dipodascomycetes</taxon>
        <taxon>Dipodascales</taxon>
        <taxon>Dipodascales incertae sedis</taxon>
        <taxon>Yarrowia</taxon>
    </lineage>
</organism>
<feature type="compositionally biased region" description="Basic residues" evidence="1">
    <location>
        <begin position="21"/>
        <end position="30"/>
    </location>
</feature>
<dbReference type="PANTHER" id="PTHR13282">
    <property type="entry name" value="PROTEIN FAM32A"/>
    <property type="match status" value="1"/>
</dbReference>
<dbReference type="EMBL" id="KZ859105">
    <property type="protein sequence ID" value="RDW23175.1"/>
    <property type="molecule type" value="Genomic_DNA"/>
</dbReference>
<protein>
    <recommendedName>
        <fullName evidence="4">Protein FAM32A</fullName>
    </recommendedName>
</protein>
<evidence type="ECO:0000256" key="1">
    <source>
        <dbReference type="SAM" id="MobiDB-lite"/>
    </source>
</evidence>
<feature type="compositionally biased region" description="Basic and acidic residues" evidence="1">
    <location>
        <begin position="132"/>
        <end position="152"/>
    </location>
</feature>
<accession>A0A371BYK3</accession>
<gene>
    <name evidence="2" type="ORF">B0I71DRAFT_136381</name>
</gene>
<dbReference type="InterPro" id="IPR013865">
    <property type="entry name" value="FAM32A"/>
</dbReference>